<evidence type="ECO:0000313" key="3">
    <source>
        <dbReference type="Proteomes" id="UP000281553"/>
    </source>
</evidence>
<dbReference type="OrthoDB" id="10603999at2759"/>
<feature type="compositionally biased region" description="Basic and acidic residues" evidence="1">
    <location>
        <begin position="7"/>
        <end position="18"/>
    </location>
</feature>
<name>A0A3P7L8Y5_DIBLA</name>
<evidence type="ECO:0000256" key="1">
    <source>
        <dbReference type="SAM" id="MobiDB-lite"/>
    </source>
</evidence>
<gene>
    <name evidence="2" type="ORF">DILT_LOCUS8865</name>
</gene>
<keyword evidence="3" id="KW-1185">Reference proteome</keyword>
<sequence>MTTVTSEQRDSSRSRAAMEESVSYTSARGHAVKLDPREIPFFLPAAFPRRARLMSGTCSCEPESSLLSVDVGTASVPSP</sequence>
<dbReference type="EMBL" id="UYRU01055410">
    <property type="protein sequence ID" value="VDN13034.1"/>
    <property type="molecule type" value="Genomic_DNA"/>
</dbReference>
<protein>
    <submittedName>
        <fullName evidence="2">Uncharacterized protein</fullName>
    </submittedName>
</protein>
<dbReference type="AlphaFoldDB" id="A0A3P7L8Y5"/>
<feature type="non-terminal residue" evidence="2">
    <location>
        <position position="79"/>
    </location>
</feature>
<evidence type="ECO:0000313" key="2">
    <source>
        <dbReference type="EMBL" id="VDN13034.1"/>
    </source>
</evidence>
<proteinExistence type="predicted"/>
<dbReference type="Proteomes" id="UP000281553">
    <property type="component" value="Unassembled WGS sequence"/>
</dbReference>
<feature type="region of interest" description="Disordered" evidence="1">
    <location>
        <begin position="1"/>
        <end position="28"/>
    </location>
</feature>
<accession>A0A3P7L8Y5</accession>
<organism evidence="2 3">
    <name type="scientific">Dibothriocephalus latus</name>
    <name type="common">Fish tapeworm</name>
    <name type="synonym">Diphyllobothrium latum</name>
    <dbReference type="NCBI Taxonomy" id="60516"/>
    <lineage>
        <taxon>Eukaryota</taxon>
        <taxon>Metazoa</taxon>
        <taxon>Spiralia</taxon>
        <taxon>Lophotrochozoa</taxon>
        <taxon>Platyhelminthes</taxon>
        <taxon>Cestoda</taxon>
        <taxon>Eucestoda</taxon>
        <taxon>Diphyllobothriidea</taxon>
        <taxon>Diphyllobothriidae</taxon>
        <taxon>Dibothriocephalus</taxon>
    </lineage>
</organism>
<reference evidence="2 3" key="1">
    <citation type="submission" date="2018-11" db="EMBL/GenBank/DDBJ databases">
        <authorList>
            <consortium name="Pathogen Informatics"/>
        </authorList>
    </citation>
    <scope>NUCLEOTIDE SEQUENCE [LARGE SCALE GENOMIC DNA]</scope>
</reference>